<dbReference type="SMART" id="SM00829">
    <property type="entry name" value="PKS_ER"/>
    <property type="match status" value="1"/>
</dbReference>
<dbReference type="Gene3D" id="3.90.180.10">
    <property type="entry name" value="Medium-chain alcohol dehydrogenases, catalytic domain"/>
    <property type="match status" value="1"/>
</dbReference>
<protein>
    <submittedName>
        <fullName evidence="3">NADP-dependent oxidoreductase</fullName>
    </submittedName>
</protein>
<feature type="domain" description="Enoyl reductase (ER)" evidence="2">
    <location>
        <begin position="10"/>
        <end position="298"/>
    </location>
</feature>
<dbReference type="RefSeq" id="WP_128233664.1">
    <property type="nucleotide sequence ID" value="NZ_SAUY01000032.1"/>
</dbReference>
<dbReference type="SUPFAM" id="SSF50129">
    <property type="entry name" value="GroES-like"/>
    <property type="match status" value="1"/>
</dbReference>
<dbReference type="InterPro" id="IPR011032">
    <property type="entry name" value="GroES-like_sf"/>
</dbReference>
<dbReference type="CDD" id="cd05289">
    <property type="entry name" value="MDR_like_2"/>
    <property type="match status" value="1"/>
</dbReference>
<proteinExistence type="predicted"/>
<dbReference type="Proteomes" id="UP000284451">
    <property type="component" value="Unassembled WGS sequence"/>
</dbReference>
<sequence length="300" mass="31423">MKAVLLKAYGDTSQLEMSDIPTPRPQRGELLIKIEASAVNHFDLMIRQGWMTQFVPLELPAVLGGDAAGTVMEVGADVSEFSIGDRVIADFPSNGRGAHAEYGVVSATAVVKLPDNLTFEQGAALPKAGLTGRQMVDALNVKPGSRVIVAGALGAVGRAAIQYLKELGAQPVAGVRPERFNEARQLTDGVIDITSPATDASFDFGIGTAAPVAGNLISHIRDGGQLATVVPIPEGANTNNRVTIHDVYHRTDAAMLRSVAEAASRGDLIIPIARIFPLEELGSAQDAVASGAQAKIVLHH</sequence>
<dbReference type="EMBL" id="SAUY01000032">
    <property type="protein sequence ID" value="RWR27425.1"/>
    <property type="molecule type" value="Genomic_DNA"/>
</dbReference>
<reference evidence="3 4" key="1">
    <citation type="submission" date="2019-01" db="EMBL/GenBank/DDBJ databases">
        <title>Sinorhodobacter populi sp. nov. isolated from the symptomatic bark tissue of Populus euramericana canker.</title>
        <authorList>
            <person name="Xu G."/>
        </authorList>
    </citation>
    <scope>NUCLEOTIDE SEQUENCE [LARGE SCALE GENOMIC DNA]</scope>
    <source>
        <strain evidence="3 4">07D10-4-3</strain>
    </source>
</reference>
<dbReference type="Pfam" id="PF08240">
    <property type="entry name" value="ADH_N"/>
    <property type="match status" value="1"/>
</dbReference>
<dbReference type="SUPFAM" id="SSF51735">
    <property type="entry name" value="NAD(P)-binding Rossmann-fold domains"/>
    <property type="match status" value="1"/>
</dbReference>
<dbReference type="InterPro" id="IPR036291">
    <property type="entry name" value="NAD(P)-bd_dom_sf"/>
</dbReference>
<dbReference type="PANTHER" id="PTHR44154:SF1">
    <property type="entry name" value="QUINONE OXIDOREDUCTASE"/>
    <property type="match status" value="1"/>
</dbReference>
<evidence type="ECO:0000259" key="2">
    <source>
        <dbReference type="SMART" id="SM00829"/>
    </source>
</evidence>
<reference evidence="3 4" key="2">
    <citation type="submission" date="2019-01" db="EMBL/GenBank/DDBJ databases">
        <authorList>
            <person name="Li Y."/>
        </authorList>
    </citation>
    <scope>NUCLEOTIDE SEQUENCE [LARGE SCALE GENOMIC DNA]</scope>
    <source>
        <strain evidence="3 4">07D10-4-3</strain>
    </source>
</reference>
<evidence type="ECO:0000313" key="3">
    <source>
        <dbReference type="EMBL" id="RWR27425.1"/>
    </source>
</evidence>
<organism evidence="3 4">
    <name type="scientific">Paenirhodobacter populi</name>
    <dbReference type="NCBI Taxonomy" id="2306993"/>
    <lineage>
        <taxon>Bacteria</taxon>
        <taxon>Pseudomonadati</taxon>
        <taxon>Pseudomonadota</taxon>
        <taxon>Alphaproteobacteria</taxon>
        <taxon>Rhodobacterales</taxon>
        <taxon>Rhodobacter group</taxon>
        <taxon>Paenirhodobacter</taxon>
    </lineage>
</organism>
<dbReference type="PANTHER" id="PTHR44154">
    <property type="entry name" value="QUINONE OXIDOREDUCTASE"/>
    <property type="match status" value="1"/>
</dbReference>
<dbReference type="InterPro" id="IPR013154">
    <property type="entry name" value="ADH-like_N"/>
</dbReference>
<dbReference type="GO" id="GO:0016491">
    <property type="term" value="F:oxidoreductase activity"/>
    <property type="evidence" value="ECO:0007669"/>
    <property type="project" value="InterPro"/>
</dbReference>
<dbReference type="InterPro" id="IPR051603">
    <property type="entry name" value="Zinc-ADH_QOR/CCCR"/>
</dbReference>
<dbReference type="AlphaFoldDB" id="A0A443K3V8"/>
<evidence type="ECO:0000256" key="1">
    <source>
        <dbReference type="ARBA" id="ARBA00022857"/>
    </source>
</evidence>
<accession>A0A443K3V8</accession>
<dbReference type="Gene3D" id="3.40.50.720">
    <property type="entry name" value="NAD(P)-binding Rossmann-like Domain"/>
    <property type="match status" value="1"/>
</dbReference>
<gene>
    <name evidence="3" type="ORF">D2T29_18760</name>
</gene>
<evidence type="ECO:0000313" key="4">
    <source>
        <dbReference type="Proteomes" id="UP000284451"/>
    </source>
</evidence>
<comment type="caution">
    <text evidence="3">The sequence shown here is derived from an EMBL/GenBank/DDBJ whole genome shotgun (WGS) entry which is preliminary data.</text>
</comment>
<name>A0A443K3V8_9RHOB</name>
<dbReference type="InterPro" id="IPR020843">
    <property type="entry name" value="ER"/>
</dbReference>
<keyword evidence="1" id="KW-0521">NADP</keyword>